<organism evidence="1 2">
    <name type="scientific">Hoyosella subflava (strain DSM 45089 / JCM 17490 / NBRC 109087 / DQS3-9A1)</name>
    <name type="common">Amycolicicoccus subflavus</name>
    <dbReference type="NCBI Taxonomy" id="443218"/>
    <lineage>
        <taxon>Bacteria</taxon>
        <taxon>Bacillati</taxon>
        <taxon>Actinomycetota</taxon>
        <taxon>Actinomycetes</taxon>
        <taxon>Mycobacteriales</taxon>
        <taxon>Hoyosellaceae</taxon>
        <taxon>Hoyosella</taxon>
    </lineage>
</organism>
<sequence>MILGTPIGCRFSWLRGREGVFRFAPTLIVPMDVDMILLSA</sequence>
<protein>
    <submittedName>
        <fullName evidence="1">Uncharacterized protein</fullName>
    </submittedName>
</protein>
<reference evidence="1 2" key="1">
    <citation type="journal article" date="2011" name="J. Bacteriol.">
        <title>Complete genome sequence of Amycolicicoccus subflavus DQS3-9A1T, an actinomycete isolated from crude oil-polluted soil.</title>
        <authorList>
            <person name="Cai M."/>
            <person name="Chen W.M."/>
            <person name="Nie Y."/>
            <person name="Chi C.Q."/>
            <person name="Wang Y.N."/>
            <person name="Tang Y.Q."/>
            <person name="Li G.Y."/>
            <person name="Wu X.L."/>
        </authorList>
    </citation>
    <scope>NUCLEOTIDE SEQUENCE [LARGE SCALE GENOMIC DNA]</scope>
    <source>
        <strain evidence="2">DSM 45089 / DQS3-9A1</strain>
    </source>
</reference>
<gene>
    <name evidence="1" type="ordered locus">AS9A_0514</name>
</gene>
<dbReference type="Proteomes" id="UP000009235">
    <property type="component" value="Chromosome"/>
</dbReference>
<dbReference type="KEGG" id="asd:AS9A_0514"/>
<evidence type="ECO:0000313" key="1">
    <source>
        <dbReference type="EMBL" id="AEF38971.1"/>
    </source>
</evidence>
<keyword evidence="2" id="KW-1185">Reference proteome</keyword>
<dbReference type="HOGENOM" id="CLU_3283872_0_0_11"/>
<proteinExistence type="predicted"/>
<accession>F6EIP6</accession>
<dbReference type="EMBL" id="CP002786">
    <property type="protein sequence ID" value="AEF38971.1"/>
    <property type="molecule type" value="Genomic_DNA"/>
</dbReference>
<dbReference type="AlphaFoldDB" id="F6EIP6"/>
<name>F6EIP6_HOYSD</name>
<evidence type="ECO:0000313" key="2">
    <source>
        <dbReference type="Proteomes" id="UP000009235"/>
    </source>
</evidence>
<dbReference type="STRING" id="443218.AS9A_0514"/>